<gene>
    <name evidence="1" type="ORF">ARMSODRAFT_42997</name>
</gene>
<proteinExistence type="predicted"/>
<organism evidence="1 2">
    <name type="scientific">Armillaria solidipes</name>
    <dbReference type="NCBI Taxonomy" id="1076256"/>
    <lineage>
        <taxon>Eukaryota</taxon>
        <taxon>Fungi</taxon>
        <taxon>Dikarya</taxon>
        <taxon>Basidiomycota</taxon>
        <taxon>Agaricomycotina</taxon>
        <taxon>Agaricomycetes</taxon>
        <taxon>Agaricomycetidae</taxon>
        <taxon>Agaricales</taxon>
        <taxon>Marasmiineae</taxon>
        <taxon>Physalacriaceae</taxon>
        <taxon>Armillaria</taxon>
    </lineage>
</organism>
<dbReference type="EMBL" id="KZ293415">
    <property type="protein sequence ID" value="PBK78486.1"/>
    <property type="molecule type" value="Genomic_DNA"/>
</dbReference>
<sequence length="156" mass="17822">MSITSSPSESYRLRSLKPNLLWIYYDLLSLPFSSPTHTYACNMYTILGWHLLLITGRVHFRLAQHFTPFSLLLKRSQNVRSLPCTWITLCPHVFALIALIHHTTTTAVSCGPSVTRVMSSWHRVSVACYPASLPCSDSCLRCRYMCHRDSSMPWIS</sequence>
<name>A0A2H3CT59_9AGAR</name>
<accession>A0A2H3CT59</accession>
<protein>
    <submittedName>
        <fullName evidence="1">Uncharacterized protein</fullName>
    </submittedName>
</protein>
<evidence type="ECO:0000313" key="2">
    <source>
        <dbReference type="Proteomes" id="UP000218334"/>
    </source>
</evidence>
<evidence type="ECO:0000313" key="1">
    <source>
        <dbReference type="EMBL" id="PBK78486.1"/>
    </source>
</evidence>
<keyword evidence="2" id="KW-1185">Reference proteome</keyword>
<dbReference type="Proteomes" id="UP000218334">
    <property type="component" value="Unassembled WGS sequence"/>
</dbReference>
<reference evidence="2" key="1">
    <citation type="journal article" date="2017" name="Nat. Ecol. Evol.">
        <title>Genome expansion and lineage-specific genetic innovations in the forest pathogenic fungi Armillaria.</title>
        <authorList>
            <person name="Sipos G."/>
            <person name="Prasanna A.N."/>
            <person name="Walter M.C."/>
            <person name="O'Connor E."/>
            <person name="Balint B."/>
            <person name="Krizsan K."/>
            <person name="Kiss B."/>
            <person name="Hess J."/>
            <person name="Varga T."/>
            <person name="Slot J."/>
            <person name="Riley R."/>
            <person name="Boka B."/>
            <person name="Rigling D."/>
            <person name="Barry K."/>
            <person name="Lee J."/>
            <person name="Mihaltcheva S."/>
            <person name="LaButti K."/>
            <person name="Lipzen A."/>
            <person name="Waldron R."/>
            <person name="Moloney N.M."/>
            <person name="Sperisen C."/>
            <person name="Kredics L."/>
            <person name="Vagvoelgyi C."/>
            <person name="Patrignani A."/>
            <person name="Fitzpatrick D."/>
            <person name="Nagy I."/>
            <person name="Doyle S."/>
            <person name="Anderson J.B."/>
            <person name="Grigoriev I.V."/>
            <person name="Gueldener U."/>
            <person name="Muensterkoetter M."/>
            <person name="Nagy L.G."/>
        </authorList>
    </citation>
    <scope>NUCLEOTIDE SEQUENCE [LARGE SCALE GENOMIC DNA]</scope>
    <source>
        <strain evidence="2">28-4</strain>
    </source>
</reference>
<dbReference type="AlphaFoldDB" id="A0A2H3CT59"/>